<gene>
    <name evidence="1" type="ORF">PI95_010060</name>
</gene>
<evidence type="ECO:0000313" key="2">
    <source>
        <dbReference type="Proteomes" id="UP000031549"/>
    </source>
</evidence>
<dbReference type="EMBL" id="JTCM02000015">
    <property type="protein sequence ID" value="NEU72898.1"/>
    <property type="molecule type" value="Genomic_DNA"/>
</dbReference>
<protein>
    <submittedName>
        <fullName evidence="1">DUF4278 domain-containing protein</fullName>
    </submittedName>
</protein>
<keyword evidence="2" id="KW-1185">Reference proteome</keyword>
<dbReference type="Proteomes" id="UP000031549">
    <property type="component" value="Unassembled WGS sequence"/>
</dbReference>
<dbReference type="RefSeq" id="WP_039752449.1">
    <property type="nucleotide sequence ID" value="NZ_JTCM02000015.1"/>
</dbReference>
<comment type="caution">
    <text evidence="1">The sequence shown here is derived from an EMBL/GenBank/DDBJ whole genome shotgun (WGS) entry which is preliminary data.</text>
</comment>
<evidence type="ECO:0000313" key="1">
    <source>
        <dbReference type="EMBL" id="NEU72898.1"/>
    </source>
</evidence>
<proteinExistence type="predicted"/>
<dbReference type="AlphaFoldDB" id="A0A846H7G3"/>
<dbReference type="Pfam" id="PF14105">
    <property type="entry name" value="DUF4278"/>
    <property type="match status" value="1"/>
</dbReference>
<sequence length="105" mass="11793">MKLYYRGLSYEYNSAEAAKKATRPFAPVRDKGCAYNLTYRGLTYRVDPNIQPAEVSTPPVAYQLIYRLIAYFVKKTHTGEVSGVSQPVDAVNIGKFLINNLGLQK</sequence>
<name>A0A846H7G3_9CYAN</name>
<reference evidence="1 2" key="1">
    <citation type="journal article" date="2015" name="Genome Announc.">
        <title>Draft Genome Sequence of Cyanobacterium Hassallia byssoidea Strain VB512170, Isolated from Monuments in India.</title>
        <authorList>
            <person name="Singh D."/>
            <person name="Chandrababunaidu M.M."/>
            <person name="Panda A."/>
            <person name="Sen D."/>
            <person name="Bhattacharyya S."/>
            <person name="Adhikary S.P."/>
            <person name="Tripathy S."/>
        </authorList>
    </citation>
    <scope>NUCLEOTIDE SEQUENCE [LARGE SCALE GENOMIC DNA]</scope>
    <source>
        <strain evidence="1 2">VB512170</strain>
    </source>
</reference>
<dbReference type="InterPro" id="IPR025458">
    <property type="entry name" value="DUF4278"/>
</dbReference>
<accession>A0A846H7G3</accession>
<organism evidence="1 2">
    <name type="scientific">Hassallia byssoidea VB512170</name>
    <dbReference type="NCBI Taxonomy" id="1304833"/>
    <lineage>
        <taxon>Bacteria</taxon>
        <taxon>Bacillati</taxon>
        <taxon>Cyanobacteriota</taxon>
        <taxon>Cyanophyceae</taxon>
        <taxon>Nostocales</taxon>
        <taxon>Tolypothrichaceae</taxon>
        <taxon>Hassallia</taxon>
    </lineage>
</organism>